<gene>
    <name evidence="2" type="ORF">PG994_002323</name>
</gene>
<evidence type="ECO:0000313" key="3">
    <source>
        <dbReference type="Proteomes" id="UP001480595"/>
    </source>
</evidence>
<feature type="chain" id="PRO_5045913731" evidence="1">
    <location>
        <begin position="20"/>
        <end position="88"/>
    </location>
</feature>
<sequence length="88" mass="9831">MLSTTLFVLSILATQRRFAATFHYRFSEGYGYAQSTTGAIAFDYTGYAETRLAEFTAWSAEDDGSRSGALEMPLREAQWAMAYLGAHR</sequence>
<reference evidence="2 3" key="1">
    <citation type="submission" date="2023-01" db="EMBL/GenBank/DDBJ databases">
        <title>Analysis of 21 Apiospora genomes using comparative genomics revels a genus with tremendous synthesis potential of carbohydrate active enzymes and secondary metabolites.</title>
        <authorList>
            <person name="Sorensen T."/>
        </authorList>
    </citation>
    <scope>NUCLEOTIDE SEQUENCE [LARGE SCALE GENOMIC DNA]</scope>
    <source>
        <strain evidence="2 3">CBS 135458</strain>
    </source>
</reference>
<name>A0ABR1WW47_9PEZI</name>
<proteinExistence type="predicted"/>
<keyword evidence="3" id="KW-1185">Reference proteome</keyword>
<dbReference type="Proteomes" id="UP001480595">
    <property type="component" value="Unassembled WGS sequence"/>
</dbReference>
<keyword evidence="1" id="KW-0732">Signal</keyword>
<comment type="caution">
    <text evidence="2">The sequence shown here is derived from an EMBL/GenBank/DDBJ whole genome shotgun (WGS) entry which is preliminary data.</text>
</comment>
<organism evidence="2 3">
    <name type="scientific">Apiospora phragmitis</name>
    <dbReference type="NCBI Taxonomy" id="2905665"/>
    <lineage>
        <taxon>Eukaryota</taxon>
        <taxon>Fungi</taxon>
        <taxon>Dikarya</taxon>
        <taxon>Ascomycota</taxon>
        <taxon>Pezizomycotina</taxon>
        <taxon>Sordariomycetes</taxon>
        <taxon>Xylariomycetidae</taxon>
        <taxon>Amphisphaeriales</taxon>
        <taxon>Apiosporaceae</taxon>
        <taxon>Apiospora</taxon>
    </lineage>
</organism>
<protein>
    <submittedName>
        <fullName evidence="2">Uncharacterized protein</fullName>
    </submittedName>
</protein>
<dbReference type="RefSeq" id="XP_066721873.1">
    <property type="nucleotide sequence ID" value="XM_066853732.1"/>
</dbReference>
<evidence type="ECO:0000256" key="1">
    <source>
        <dbReference type="SAM" id="SignalP"/>
    </source>
</evidence>
<accession>A0ABR1WW47</accession>
<dbReference type="GeneID" id="92086795"/>
<dbReference type="EMBL" id="JAQQWL010000002">
    <property type="protein sequence ID" value="KAK8087349.1"/>
    <property type="molecule type" value="Genomic_DNA"/>
</dbReference>
<feature type="signal peptide" evidence="1">
    <location>
        <begin position="1"/>
        <end position="19"/>
    </location>
</feature>
<evidence type="ECO:0000313" key="2">
    <source>
        <dbReference type="EMBL" id="KAK8087349.1"/>
    </source>
</evidence>